<reference evidence="3" key="1">
    <citation type="submission" date="2020-12" db="UniProtKB">
        <authorList>
            <consortium name="WormBaseParasite"/>
        </authorList>
    </citation>
    <scope>IDENTIFICATION</scope>
    <source>
        <strain evidence="3">MHco3</strain>
    </source>
</reference>
<evidence type="ECO:0000313" key="2">
    <source>
        <dbReference type="Proteomes" id="UP000025227"/>
    </source>
</evidence>
<organism evidence="2 3">
    <name type="scientific">Haemonchus contortus</name>
    <name type="common">Barber pole worm</name>
    <dbReference type="NCBI Taxonomy" id="6289"/>
    <lineage>
        <taxon>Eukaryota</taxon>
        <taxon>Metazoa</taxon>
        <taxon>Ecdysozoa</taxon>
        <taxon>Nematoda</taxon>
        <taxon>Chromadorea</taxon>
        <taxon>Rhabditida</taxon>
        <taxon>Rhabditina</taxon>
        <taxon>Rhabditomorpha</taxon>
        <taxon>Strongyloidea</taxon>
        <taxon>Trichostrongylidae</taxon>
        <taxon>Haemonchus</taxon>
    </lineage>
</organism>
<dbReference type="AlphaFoldDB" id="A0A7I4Y323"/>
<accession>A0A7I4Y323</accession>
<keyword evidence="2" id="KW-1185">Reference proteome</keyword>
<evidence type="ECO:0000256" key="1">
    <source>
        <dbReference type="SAM" id="SignalP"/>
    </source>
</evidence>
<proteinExistence type="predicted"/>
<evidence type="ECO:0000313" key="3">
    <source>
        <dbReference type="WBParaSite" id="HCON_00036910-00001"/>
    </source>
</evidence>
<dbReference type="WBParaSite" id="HCON_00036910-00001">
    <property type="protein sequence ID" value="HCON_00036910-00001"/>
    <property type="gene ID" value="HCON_00036910"/>
</dbReference>
<dbReference type="OrthoDB" id="5869910at2759"/>
<dbReference type="PROSITE" id="PS51257">
    <property type="entry name" value="PROKAR_LIPOPROTEIN"/>
    <property type="match status" value="1"/>
</dbReference>
<sequence length="91" mass="10310">MAIRQLLPLAIVLIMACISSNASPEPNLGTPVESQEGFPGHVALRPDYAVWNIVKMLRNFMDSNADRPVRRDISFGPRHVRSERPKFYFSI</sequence>
<name>A0A7I4Y323_HAECO</name>
<keyword evidence="1" id="KW-0732">Signal</keyword>
<protein>
    <submittedName>
        <fullName evidence="3">Gastrin domain-containing protein</fullName>
    </submittedName>
</protein>
<feature type="chain" id="PRO_5029532254" evidence="1">
    <location>
        <begin position="23"/>
        <end position="91"/>
    </location>
</feature>
<dbReference type="Proteomes" id="UP000025227">
    <property type="component" value="Unplaced"/>
</dbReference>
<feature type="signal peptide" evidence="1">
    <location>
        <begin position="1"/>
        <end position="22"/>
    </location>
</feature>